<dbReference type="Proteomes" id="UP001158576">
    <property type="component" value="Chromosome PAR"/>
</dbReference>
<sequence>MSPLQPPGRLQASKRQIPTSSSSSVVQQSSNPNQQLRRVAGIPSHSSQPVLLPSNRLLSREPSQDSNNGSSNSDLEPSRVLAEFVGGLGPGQVAGRQALGAGSLGELHLTIQERQNAFVVNVNQARALKSPRNTKSLPAAYVKLYLMFGARRVAKQGIPKASKSLSPQFHQVCLFDQNESFDALQAIVWGDYGPLDKKAFIGVAQIQLSSLDYSSSSISGWYRLFPSSSIVNPSLSGTGSQLSIDTIG</sequence>
<dbReference type="PANTHER" id="PTHR12157:SF21">
    <property type="entry name" value="RAB3 INTERACTING MOLECULE, ISOFORM F"/>
    <property type="match status" value="1"/>
</dbReference>
<evidence type="ECO:0000259" key="4">
    <source>
        <dbReference type="PROSITE" id="PS50004"/>
    </source>
</evidence>
<gene>
    <name evidence="5" type="ORF">OKIOD_LOCUS3865</name>
</gene>
<dbReference type="InterPro" id="IPR039032">
    <property type="entry name" value="Rim-like"/>
</dbReference>
<reference evidence="5 6" key="1">
    <citation type="submission" date="2021-04" db="EMBL/GenBank/DDBJ databases">
        <authorList>
            <person name="Bliznina A."/>
        </authorList>
    </citation>
    <scope>NUCLEOTIDE SEQUENCE [LARGE SCALE GENOMIC DNA]</scope>
</reference>
<dbReference type="InterPro" id="IPR035892">
    <property type="entry name" value="C2_domain_sf"/>
</dbReference>
<evidence type="ECO:0000256" key="1">
    <source>
        <dbReference type="ARBA" id="ARBA00023018"/>
    </source>
</evidence>
<comment type="subcellular location">
    <subcellularLocation>
        <location evidence="2">Synapse</location>
    </subcellularLocation>
</comment>
<dbReference type="Gene3D" id="2.60.40.150">
    <property type="entry name" value="C2 domain"/>
    <property type="match status" value="1"/>
</dbReference>
<organism evidence="5 6">
    <name type="scientific">Oikopleura dioica</name>
    <name type="common">Tunicate</name>
    <dbReference type="NCBI Taxonomy" id="34765"/>
    <lineage>
        <taxon>Eukaryota</taxon>
        <taxon>Metazoa</taxon>
        <taxon>Chordata</taxon>
        <taxon>Tunicata</taxon>
        <taxon>Appendicularia</taxon>
        <taxon>Copelata</taxon>
        <taxon>Oikopleuridae</taxon>
        <taxon>Oikopleura</taxon>
    </lineage>
</organism>
<dbReference type="Pfam" id="PF00168">
    <property type="entry name" value="C2"/>
    <property type="match status" value="1"/>
</dbReference>
<feature type="region of interest" description="Disordered" evidence="3">
    <location>
        <begin position="1"/>
        <end position="50"/>
    </location>
</feature>
<evidence type="ECO:0000313" key="6">
    <source>
        <dbReference type="Proteomes" id="UP001158576"/>
    </source>
</evidence>
<keyword evidence="6" id="KW-1185">Reference proteome</keyword>
<dbReference type="SUPFAM" id="SSF49562">
    <property type="entry name" value="C2 domain (Calcium/lipid-binding domain, CaLB)"/>
    <property type="match status" value="1"/>
</dbReference>
<dbReference type="PROSITE" id="PS50004">
    <property type="entry name" value="C2"/>
    <property type="match status" value="1"/>
</dbReference>
<name>A0ABN7S6B9_OIKDI</name>
<evidence type="ECO:0000313" key="5">
    <source>
        <dbReference type="EMBL" id="CAG5089687.1"/>
    </source>
</evidence>
<accession>A0ABN7S6B9</accession>
<dbReference type="InterPro" id="IPR000008">
    <property type="entry name" value="C2_dom"/>
</dbReference>
<keyword evidence="1" id="KW-0770">Synapse</keyword>
<feature type="domain" description="C2" evidence="4">
    <location>
        <begin position="103"/>
        <end position="222"/>
    </location>
</feature>
<evidence type="ECO:0000256" key="2">
    <source>
        <dbReference type="ARBA" id="ARBA00034103"/>
    </source>
</evidence>
<proteinExistence type="predicted"/>
<feature type="compositionally biased region" description="Low complexity" evidence="3">
    <location>
        <begin position="20"/>
        <end position="30"/>
    </location>
</feature>
<evidence type="ECO:0000256" key="3">
    <source>
        <dbReference type="SAM" id="MobiDB-lite"/>
    </source>
</evidence>
<dbReference type="EMBL" id="OU015568">
    <property type="protein sequence ID" value="CAG5089687.1"/>
    <property type="molecule type" value="Genomic_DNA"/>
</dbReference>
<dbReference type="PANTHER" id="PTHR12157">
    <property type="entry name" value="REGULATING SYNAPTIC MEMBRANE EXOCYTOSIS PROTEIN"/>
    <property type="match status" value="1"/>
</dbReference>
<protein>
    <submittedName>
        <fullName evidence="5">Oidioi.mRNA.OKI2018_I69.PAR.g12307.t1.cds</fullName>
    </submittedName>
</protein>